<dbReference type="GO" id="GO:0016853">
    <property type="term" value="F:isomerase activity"/>
    <property type="evidence" value="ECO:0007669"/>
    <property type="project" value="UniProtKB-KW"/>
</dbReference>
<dbReference type="CDD" id="cd07010">
    <property type="entry name" value="cupin_PMI_type_I_N_bac"/>
    <property type="match status" value="1"/>
</dbReference>
<dbReference type="Proteomes" id="UP001174909">
    <property type="component" value="Unassembled WGS sequence"/>
</dbReference>
<keyword evidence="3" id="KW-1185">Reference proteome</keyword>
<comment type="caution">
    <text evidence="2">The sequence shown here is derived from an EMBL/GenBank/DDBJ whole genome shotgun (WGS) entry which is preliminary data.</text>
</comment>
<dbReference type="InterPro" id="IPR049071">
    <property type="entry name" value="MPI_cupin_dom"/>
</dbReference>
<dbReference type="InterPro" id="IPR014710">
    <property type="entry name" value="RmlC-like_jellyroll"/>
</dbReference>
<dbReference type="Pfam" id="PF21621">
    <property type="entry name" value="MPI_cupin_dom"/>
    <property type="match status" value="1"/>
</dbReference>
<organism evidence="2 3">
    <name type="scientific">Geodia barretti</name>
    <name type="common">Barrett's horny sponge</name>
    <dbReference type="NCBI Taxonomy" id="519541"/>
    <lineage>
        <taxon>Eukaryota</taxon>
        <taxon>Metazoa</taxon>
        <taxon>Porifera</taxon>
        <taxon>Demospongiae</taxon>
        <taxon>Heteroscleromorpha</taxon>
        <taxon>Tetractinellida</taxon>
        <taxon>Astrophorina</taxon>
        <taxon>Geodiidae</taxon>
        <taxon>Geodia</taxon>
    </lineage>
</organism>
<proteinExistence type="predicted"/>
<dbReference type="EMBL" id="CASHTH010001795">
    <property type="protein sequence ID" value="CAI8019995.1"/>
    <property type="molecule type" value="Genomic_DNA"/>
</dbReference>
<reference evidence="2" key="1">
    <citation type="submission" date="2023-03" db="EMBL/GenBank/DDBJ databases">
        <authorList>
            <person name="Steffen K."/>
            <person name="Cardenas P."/>
        </authorList>
    </citation>
    <scope>NUCLEOTIDE SEQUENCE</scope>
</reference>
<feature type="domain" description="Mannose-6-phosphate isomerase cupin" evidence="1">
    <location>
        <begin position="290"/>
        <end position="354"/>
    </location>
</feature>
<dbReference type="InterPro" id="IPR011051">
    <property type="entry name" value="RmlC_Cupin_sf"/>
</dbReference>
<evidence type="ECO:0000259" key="1">
    <source>
        <dbReference type="Pfam" id="PF21621"/>
    </source>
</evidence>
<evidence type="ECO:0000313" key="3">
    <source>
        <dbReference type="Proteomes" id="UP001174909"/>
    </source>
</evidence>
<gene>
    <name evidence="2" type="ORF">GBAR_LOCUS11969</name>
</gene>
<dbReference type="Gene3D" id="2.60.120.10">
    <property type="entry name" value="Jelly Rolls"/>
    <property type="match status" value="2"/>
</dbReference>
<accession>A0AA35RYA7</accession>
<name>A0AA35RYA7_GEOBA</name>
<keyword evidence="2" id="KW-0413">Isomerase</keyword>
<evidence type="ECO:0000313" key="2">
    <source>
        <dbReference type="EMBL" id="CAI8019995.1"/>
    </source>
</evidence>
<dbReference type="SUPFAM" id="SSF51182">
    <property type="entry name" value="RmlC-like cupins"/>
    <property type="match status" value="1"/>
</dbReference>
<protein>
    <submittedName>
        <fullName evidence="2">Mannose-6-phosphate isomerase YvyI</fullName>
    </submittedName>
</protein>
<sequence>MASQNELKSMLNAPVGLAPNTYLHFYNGGKLRAEFMGEPDPKDDYYSEEWIFSTNRAVTPGRDNPPDKGLSRIQLPSGEIVLLKALLDTFPEETLGNAHVAKYGTELGVLLKIFDVGEGAHIPIHWHPNPDFAQKHLNSPFGKNEAWILIGTRPGAKAWIGWKEAIDKAEFRRLMEAQDVPTLRSLMHVVEPKVGEVYFLRTPIVHSLGTGLCVLEPQEPTDWNILAEWEGFPFEREDGHLGLGWDLAVDAAEFDKLELDYLNNYIRRTPELVRAERDNREDRIVPEEASKFFGCSRLTVNSTLSMPADKGFYALVALGGEGVLRGDFEDVPLKRGKSVFIPRCLSSYVIVSTGDTPMEIICCYPPSLF</sequence>
<dbReference type="AlphaFoldDB" id="A0AA35RYA7"/>